<sequence length="618" mass="64931">MANDINIDIGARNKASAVFTKVSKDAGSFSRSITGMGGVVVGAAEKATKAFITMGTAATIAGAAAATAFSFQKFAAFDAGMAHVAAITGAAGVELELLSEKAQDLGAKTQFSATQAAEGMKFLGMAGFDTKQILEGIGPTLDLAAAGAMELGMAADIASDVASAFGLTADEIQRVADVLAKTATSSNTTVEMMGEAFTEVAPMAKAAGQTIEEASTALGLLANSGIKASKAGTGLKNAFVAITNEDTAQKIRDMGVAIVDTNDEIRPFLDIMGDLGDRFERMSEADRTAKAFDIFGKIGGNAALVLAGAGDQVDILRDKIENSKGSAEEMAAAMNDSLPGSLLRFGSAAEGAGIAFFEGFGKPVREAIDQTSEGLLGLREWFKENRKVTFEFGLAAKAAFTEAVDGAQFLNQSLSGVGLHLDGIIDKMTFVANNWEQYVPAVGPKGIAHRVYDQVMRNLLPKSFFEGDDPAMRVLGSLFDSAASKFGFRPHREPPKPPPENVDLGGGDKKLVPSQRSELYDGIGGMLDKLDGVINKPERMYRDPMGPMDRELRAKESRLGTAASKRNWASDGFANVVSELKANQRQLKVAMKQNASEIVDGVKEAVASVPALQVEYVS</sequence>
<keyword evidence="1" id="KW-1188">Viral release from host cell</keyword>
<protein>
    <submittedName>
        <fullName evidence="4">Phage tail tape measure protein</fullName>
    </submittedName>
</protein>
<dbReference type="RefSeq" id="WP_289162361.1">
    <property type="nucleotide sequence ID" value="NZ_JASZZN010000003.1"/>
</dbReference>
<reference evidence="4 5" key="1">
    <citation type="submission" date="2023-06" db="EMBL/GenBank/DDBJ databases">
        <title>Roseiconus lacunae JC819 isolated from Gulf of Mannar region, Tamil Nadu.</title>
        <authorList>
            <person name="Pk S."/>
            <person name="Ch S."/>
            <person name="Ch V.R."/>
        </authorList>
    </citation>
    <scope>NUCLEOTIDE SEQUENCE [LARGE SCALE GENOMIC DNA]</scope>
    <source>
        <strain evidence="4 5">JC819</strain>
    </source>
</reference>
<dbReference type="PANTHER" id="PTHR37813">
    <property type="entry name" value="FELS-2 PROPHAGE PROTEIN"/>
    <property type="match status" value="1"/>
</dbReference>
<keyword evidence="5" id="KW-1185">Reference proteome</keyword>
<dbReference type="EMBL" id="JASZZN010000003">
    <property type="protein sequence ID" value="MDM4014681.1"/>
    <property type="molecule type" value="Genomic_DNA"/>
</dbReference>
<dbReference type="InterPro" id="IPR010090">
    <property type="entry name" value="Phage_tape_meas"/>
</dbReference>
<dbReference type="Pfam" id="PF10145">
    <property type="entry name" value="PhageMin_Tail"/>
    <property type="match status" value="1"/>
</dbReference>
<evidence type="ECO:0000313" key="4">
    <source>
        <dbReference type="EMBL" id="MDM4014681.1"/>
    </source>
</evidence>
<evidence type="ECO:0000256" key="2">
    <source>
        <dbReference type="SAM" id="MobiDB-lite"/>
    </source>
</evidence>
<dbReference type="NCBIfam" id="TIGR01760">
    <property type="entry name" value="tape_meas_TP901"/>
    <property type="match status" value="1"/>
</dbReference>
<dbReference type="Proteomes" id="UP001239462">
    <property type="component" value="Unassembled WGS sequence"/>
</dbReference>
<name>A0ABT7PEM2_9BACT</name>
<feature type="region of interest" description="Disordered" evidence="2">
    <location>
        <begin position="486"/>
        <end position="508"/>
    </location>
</feature>
<comment type="caution">
    <text evidence="4">The sequence shown here is derived from an EMBL/GenBank/DDBJ whole genome shotgun (WGS) entry which is preliminary data.</text>
</comment>
<evidence type="ECO:0000313" key="5">
    <source>
        <dbReference type="Proteomes" id="UP001239462"/>
    </source>
</evidence>
<evidence type="ECO:0000259" key="3">
    <source>
        <dbReference type="Pfam" id="PF10145"/>
    </source>
</evidence>
<proteinExistence type="predicted"/>
<dbReference type="PANTHER" id="PTHR37813:SF1">
    <property type="entry name" value="FELS-2 PROPHAGE PROTEIN"/>
    <property type="match status" value="1"/>
</dbReference>
<evidence type="ECO:0000256" key="1">
    <source>
        <dbReference type="ARBA" id="ARBA00022612"/>
    </source>
</evidence>
<gene>
    <name evidence="4" type="ORF">QTN89_04505</name>
</gene>
<organism evidence="4 5">
    <name type="scientific">Roseiconus lacunae</name>
    <dbReference type="NCBI Taxonomy" id="2605694"/>
    <lineage>
        <taxon>Bacteria</taxon>
        <taxon>Pseudomonadati</taxon>
        <taxon>Planctomycetota</taxon>
        <taxon>Planctomycetia</taxon>
        <taxon>Pirellulales</taxon>
        <taxon>Pirellulaceae</taxon>
        <taxon>Roseiconus</taxon>
    </lineage>
</organism>
<accession>A0ABT7PEM2</accession>
<feature type="domain" description="Phage tail tape measure protein" evidence="3">
    <location>
        <begin position="100"/>
        <end position="296"/>
    </location>
</feature>